<protein>
    <submittedName>
        <fullName evidence="1">Uncharacterized protein</fullName>
    </submittedName>
</protein>
<dbReference type="STRING" id="743788.S8FCN6"/>
<dbReference type="GO" id="GO:0005524">
    <property type="term" value="F:ATP binding"/>
    <property type="evidence" value="ECO:0007669"/>
    <property type="project" value="InterPro"/>
</dbReference>
<dbReference type="GO" id="GO:0016887">
    <property type="term" value="F:ATP hydrolysis activity"/>
    <property type="evidence" value="ECO:0007669"/>
    <property type="project" value="InterPro"/>
</dbReference>
<organism evidence="1 2">
    <name type="scientific">Fomitopsis schrenkii</name>
    <name type="common">Brown rot fungus</name>
    <dbReference type="NCBI Taxonomy" id="2126942"/>
    <lineage>
        <taxon>Eukaryota</taxon>
        <taxon>Fungi</taxon>
        <taxon>Dikarya</taxon>
        <taxon>Basidiomycota</taxon>
        <taxon>Agaricomycotina</taxon>
        <taxon>Agaricomycetes</taxon>
        <taxon>Polyporales</taxon>
        <taxon>Fomitopsis</taxon>
    </lineage>
</organism>
<dbReference type="PRINTS" id="PR00120">
    <property type="entry name" value="HATPASE"/>
</dbReference>
<dbReference type="GO" id="GO:0016020">
    <property type="term" value="C:membrane"/>
    <property type="evidence" value="ECO:0007669"/>
    <property type="project" value="InterPro"/>
</dbReference>
<reference evidence="1 2" key="1">
    <citation type="journal article" date="2012" name="Science">
        <title>The Paleozoic origin of enzymatic lignin decomposition reconstructed from 31 fungal genomes.</title>
        <authorList>
            <person name="Floudas D."/>
            <person name="Binder M."/>
            <person name="Riley R."/>
            <person name="Barry K."/>
            <person name="Blanchette R.A."/>
            <person name="Henrissat B."/>
            <person name="Martinez A.T."/>
            <person name="Otillar R."/>
            <person name="Spatafora J.W."/>
            <person name="Yadav J.S."/>
            <person name="Aerts A."/>
            <person name="Benoit I."/>
            <person name="Boyd A."/>
            <person name="Carlson A."/>
            <person name="Copeland A."/>
            <person name="Coutinho P.M."/>
            <person name="de Vries R.P."/>
            <person name="Ferreira P."/>
            <person name="Findley K."/>
            <person name="Foster B."/>
            <person name="Gaskell J."/>
            <person name="Glotzer D."/>
            <person name="Gorecki P."/>
            <person name="Heitman J."/>
            <person name="Hesse C."/>
            <person name="Hori C."/>
            <person name="Igarashi K."/>
            <person name="Jurgens J.A."/>
            <person name="Kallen N."/>
            <person name="Kersten P."/>
            <person name="Kohler A."/>
            <person name="Kuees U."/>
            <person name="Kumar T.K.A."/>
            <person name="Kuo A."/>
            <person name="LaButti K."/>
            <person name="Larrondo L.F."/>
            <person name="Lindquist E."/>
            <person name="Ling A."/>
            <person name="Lombard V."/>
            <person name="Lucas S."/>
            <person name="Lundell T."/>
            <person name="Martin R."/>
            <person name="McLaughlin D.J."/>
            <person name="Morgenstern I."/>
            <person name="Morin E."/>
            <person name="Murat C."/>
            <person name="Nagy L.G."/>
            <person name="Nolan M."/>
            <person name="Ohm R.A."/>
            <person name="Patyshakuliyeva A."/>
            <person name="Rokas A."/>
            <person name="Ruiz-Duenas F.J."/>
            <person name="Sabat G."/>
            <person name="Salamov A."/>
            <person name="Samejima M."/>
            <person name="Schmutz J."/>
            <person name="Slot J.C."/>
            <person name="St John F."/>
            <person name="Stenlid J."/>
            <person name="Sun H."/>
            <person name="Sun S."/>
            <person name="Syed K."/>
            <person name="Tsang A."/>
            <person name="Wiebenga A."/>
            <person name="Young D."/>
            <person name="Pisabarro A."/>
            <person name="Eastwood D.C."/>
            <person name="Martin F."/>
            <person name="Cullen D."/>
            <person name="Grigoriev I.V."/>
            <person name="Hibbett D.S."/>
        </authorList>
    </citation>
    <scope>NUCLEOTIDE SEQUENCE</scope>
    <source>
        <strain evidence="2">FP-58527</strain>
    </source>
</reference>
<accession>S8FCN6</accession>
<dbReference type="EMBL" id="KE504157">
    <property type="protein sequence ID" value="EPS99330.1"/>
    <property type="molecule type" value="Genomic_DNA"/>
</dbReference>
<dbReference type="InterPro" id="IPR001757">
    <property type="entry name" value="P_typ_ATPase"/>
</dbReference>
<name>S8FCN6_FOMSC</name>
<keyword evidence="2" id="KW-1185">Reference proteome</keyword>
<dbReference type="GO" id="GO:0006812">
    <property type="term" value="P:monoatomic cation transport"/>
    <property type="evidence" value="ECO:0007669"/>
    <property type="project" value="UniProtKB-ARBA"/>
</dbReference>
<proteinExistence type="predicted"/>
<dbReference type="InParanoid" id="S8FCN6"/>
<evidence type="ECO:0000313" key="2">
    <source>
        <dbReference type="Proteomes" id="UP000015241"/>
    </source>
</evidence>
<evidence type="ECO:0000313" key="1">
    <source>
        <dbReference type="EMBL" id="EPS99330.1"/>
    </source>
</evidence>
<dbReference type="PANTHER" id="PTHR42861">
    <property type="entry name" value="CALCIUM-TRANSPORTING ATPASE"/>
    <property type="match status" value="1"/>
</dbReference>
<dbReference type="Gene3D" id="3.40.50.1000">
    <property type="entry name" value="HAD superfamily/HAD-like"/>
    <property type="match status" value="1"/>
</dbReference>
<dbReference type="InterPro" id="IPR023214">
    <property type="entry name" value="HAD_sf"/>
</dbReference>
<dbReference type="HOGENOM" id="CLU_2386191_0_0_1"/>
<dbReference type="Proteomes" id="UP000015241">
    <property type="component" value="Unassembled WGS sequence"/>
</dbReference>
<gene>
    <name evidence="1" type="ORF">FOMPIDRAFT_90293</name>
</gene>
<sequence>MSWSFLTVLKEAGGHDASPHEVDGLAGTFPEHKYGIVKGLHGFGHFKVVMTGGGIDAPSLSRANLGIAEGATSAARRSLLPPSCMPPGSGCSAP</sequence>
<dbReference type="eggNOG" id="KOG0205">
    <property type="taxonomic scope" value="Eukaryota"/>
</dbReference>
<dbReference type="AlphaFoldDB" id="S8FCN6"/>